<evidence type="ECO:0000313" key="4">
    <source>
        <dbReference type="Proteomes" id="UP000774617"/>
    </source>
</evidence>
<feature type="non-terminal residue" evidence="3">
    <location>
        <position position="1"/>
    </location>
</feature>
<keyword evidence="2" id="KW-0812">Transmembrane</keyword>
<comment type="caution">
    <text evidence="3">The sequence shown here is derived from an EMBL/GenBank/DDBJ whole genome shotgun (WGS) entry which is preliminary data.</text>
</comment>
<feature type="region of interest" description="Disordered" evidence="1">
    <location>
        <begin position="157"/>
        <end position="176"/>
    </location>
</feature>
<gene>
    <name evidence="3" type="ORF">B0J12DRAFT_762668</name>
</gene>
<organism evidence="3 4">
    <name type="scientific">Macrophomina phaseolina</name>
    <dbReference type="NCBI Taxonomy" id="35725"/>
    <lineage>
        <taxon>Eukaryota</taxon>
        <taxon>Fungi</taxon>
        <taxon>Dikarya</taxon>
        <taxon>Ascomycota</taxon>
        <taxon>Pezizomycotina</taxon>
        <taxon>Dothideomycetes</taxon>
        <taxon>Dothideomycetes incertae sedis</taxon>
        <taxon>Botryosphaeriales</taxon>
        <taxon>Botryosphaeriaceae</taxon>
        <taxon>Macrophomina</taxon>
    </lineage>
</organism>
<keyword evidence="2" id="KW-1133">Transmembrane helix</keyword>
<name>A0ABQ8G1A5_9PEZI</name>
<evidence type="ECO:0000256" key="2">
    <source>
        <dbReference type="SAM" id="Phobius"/>
    </source>
</evidence>
<sequence length="176" mass="18802">AEDHGQCNCTIHHHRLLIDYKHAIQSVFISILTTKITMKILKIIVAFTVTLSLAAFIATWVIGKRNEAANAGFTAPATGFALEKAPLFSHTASDIGFTEDSATREPGVVTVTVVVSPLITTFLTISTNATRLNHTVTSGALANATALPPLRPIEVNASSTVDAKKSNPRRAELTEP</sequence>
<evidence type="ECO:0000313" key="3">
    <source>
        <dbReference type="EMBL" id="KAH7042037.1"/>
    </source>
</evidence>
<protein>
    <submittedName>
        <fullName evidence="3">Uncharacterized protein</fullName>
    </submittedName>
</protein>
<keyword evidence="2" id="KW-0472">Membrane</keyword>
<accession>A0ABQ8G1A5</accession>
<evidence type="ECO:0000256" key="1">
    <source>
        <dbReference type="SAM" id="MobiDB-lite"/>
    </source>
</evidence>
<keyword evidence="4" id="KW-1185">Reference proteome</keyword>
<reference evidence="3 4" key="1">
    <citation type="journal article" date="2021" name="Nat. Commun.">
        <title>Genetic determinants of endophytism in the Arabidopsis root mycobiome.</title>
        <authorList>
            <person name="Mesny F."/>
            <person name="Miyauchi S."/>
            <person name="Thiergart T."/>
            <person name="Pickel B."/>
            <person name="Atanasova L."/>
            <person name="Karlsson M."/>
            <person name="Huettel B."/>
            <person name="Barry K.W."/>
            <person name="Haridas S."/>
            <person name="Chen C."/>
            <person name="Bauer D."/>
            <person name="Andreopoulos W."/>
            <person name="Pangilinan J."/>
            <person name="LaButti K."/>
            <person name="Riley R."/>
            <person name="Lipzen A."/>
            <person name="Clum A."/>
            <person name="Drula E."/>
            <person name="Henrissat B."/>
            <person name="Kohler A."/>
            <person name="Grigoriev I.V."/>
            <person name="Martin F.M."/>
            <person name="Hacquard S."/>
        </authorList>
    </citation>
    <scope>NUCLEOTIDE SEQUENCE [LARGE SCALE GENOMIC DNA]</scope>
    <source>
        <strain evidence="3 4">MPI-SDFR-AT-0080</strain>
    </source>
</reference>
<feature type="compositionally biased region" description="Basic and acidic residues" evidence="1">
    <location>
        <begin position="162"/>
        <end position="176"/>
    </location>
</feature>
<dbReference type="Proteomes" id="UP000774617">
    <property type="component" value="Unassembled WGS sequence"/>
</dbReference>
<feature type="transmembrane region" description="Helical" evidence="2">
    <location>
        <begin position="40"/>
        <end position="62"/>
    </location>
</feature>
<dbReference type="EMBL" id="JAGTJR010000028">
    <property type="protein sequence ID" value="KAH7042037.1"/>
    <property type="molecule type" value="Genomic_DNA"/>
</dbReference>
<proteinExistence type="predicted"/>